<evidence type="ECO:0000313" key="8">
    <source>
        <dbReference type="EMBL" id="JAT49308.1"/>
    </source>
</evidence>
<feature type="domain" description="CCHC-type" evidence="6">
    <location>
        <begin position="114"/>
        <end position="127"/>
    </location>
</feature>
<evidence type="ECO:0000256" key="2">
    <source>
        <dbReference type="ARBA" id="ARBA00022771"/>
    </source>
</evidence>
<keyword evidence="1" id="KW-0479">Metal-binding</keyword>
<dbReference type="AlphaFoldDB" id="A0A1D1Y402"/>
<protein>
    <submittedName>
        <fullName evidence="8">Cellular nucleic acid-binding protein</fullName>
    </submittedName>
</protein>
<proteinExistence type="predicted"/>
<dbReference type="GO" id="GO:0003676">
    <property type="term" value="F:nucleic acid binding"/>
    <property type="evidence" value="ECO:0007669"/>
    <property type="project" value="InterPro"/>
</dbReference>
<dbReference type="InterPro" id="IPR001878">
    <property type="entry name" value="Znf_CCHC"/>
</dbReference>
<dbReference type="Gene3D" id="4.10.60.10">
    <property type="entry name" value="Zinc finger, CCHC-type"/>
    <property type="match status" value="3"/>
</dbReference>
<dbReference type="GO" id="GO:0008270">
    <property type="term" value="F:zinc ion binding"/>
    <property type="evidence" value="ECO:0007669"/>
    <property type="project" value="UniProtKB-KW"/>
</dbReference>
<feature type="domain" description="GRF-type" evidence="7">
    <location>
        <begin position="217"/>
        <end position="260"/>
    </location>
</feature>
<reference evidence="8" key="1">
    <citation type="submission" date="2015-07" db="EMBL/GenBank/DDBJ databases">
        <title>Transcriptome Assembly of Anthurium amnicola.</title>
        <authorList>
            <person name="Suzuki J."/>
        </authorList>
    </citation>
    <scope>NUCLEOTIDE SEQUENCE</scope>
</reference>
<dbReference type="PROSITE" id="PS51999">
    <property type="entry name" value="ZF_GRF"/>
    <property type="match status" value="2"/>
</dbReference>
<evidence type="ECO:0000256" key="3">
    <source>
        <dbReference type="ARBA" id="ARBA00022833"/>
    </source>
</evidence>
<feature type="domain" description="CCHC-type" evidence="6">
    <location>
        <begin position="292"/>
        <end position="307"/>
    </location>
</feature>
<dbReference type="PROSITE" id="PS50158">
    <property type="entry name" value="ZF_CCHC"/>
    <property type="match status" value="3"/>
</dbReference>
<dbReference type="Pfam" id="PF06839">
    <property type="entry name" value="Zn_ribbon_GRF"/>
    <property type="match status" value="2"/>
</dbReference>
<evidence type="ECO:0000256" key="5">
    <source>
        <dbReference type="SAM" id="MobiDB-lite"/>
    </source>
</evidence>
<keyword evidence="2 4" id="KW-0863">Zinc-finger</keyword>
<dbReference type="PANTHER" id="PTHR33680:SF1">
    <property type="entry name" value="OS05G0489500 PROTEIN"/>
    <property type="match status" value="1"/>
</dbReference>
<dbReference type="EMBL" id="GDJX01018628">
    <property type="protein sequence ID" value="JAT49308.1"/>
    <property type="molecule type" value="Transcribed_RNA"/>
</dbReference>
<feature type="domain" description="CCHC-type" evidence="6">
    <location>
        <begin position="327"/>
        <end position="342"/>
    </location>
</feature>
<organism evidence="8">
    <name type="scientific">Anthurium amnicola</name>
    <dbReference type="NCBI Taxonomy" id="1678845"/>
    <lineage>
        <taxon>Eukaryota</taxon>
        <taxon>Viridiplantae</taxon>
        <taxon>Streptophyta</taxon>
        <taxon>Embryophyta</taxon>
        <taxon>Tracheophyta</taxon>
        <taxon>Spermatophyta</taxon>
        <taxon>Magnoliopsida</taxon>
        <taxon>Liliopsida</taxon>
        <taxon>Araceae</taxon>
        <taxon>Pothoideae</taxon>
        <taxon>Potheae</taxon>
        <taxon>Anthurium</taxon>
    </lineage>
</organism>
<dbReference type="Pfam" id="PF00098">
    <property type="entry name" value="zf-CCHC"/>
    <property type="match status" value="3"/>
</dbReference>
<dbReference type="InterPro" id="IPR036875">
    <property type="entry name" value="Znf_CCHC_sf"/>
</dbReference>
<name>A0A1D1Y402_9ARAE</name>
<evidence type="ECO:0000256" key="1">
    <source>
        <dbReference type="ARBA" id="ARBA00022723"/>
    </source>
</evidence>
<accession>A0A1D1Y402</accession>
<sequence length="367" mass="38233">METAVVVSDDEGEDEHLLSLVAAAEASALATKRRKLQTPVPPAGAPSGGGAVEEGSYTAALRGSRSALWQQQQQQQRRGGREGFNPVGGGGRRGPPPADFDGHGAGVASAAGSCFKCGQAGHWARDCGGMRGGGGVVESGLGSEGDAPRKACPCGLGDCPVLTSNTARNPGRKFYRCPVKEENGGCKFFEWCDNPASGFPASRSFSNCSSPVPELPCPCGAGSCLVLTAKTEKNIGQQFYRCPLDQGGGSCGFFKWCNQYKSLADPLPTESLYNTSNCRNYQSAEERSVSYCFKCGQGGHWARDCPKNELDSRANIGGNSSASSGSCFRCGEVGHWARNCPSQDAALSAGRGKGLDSSRGSCLGKSK</sequence>
<evidence type="ECO:0000256" key="4">
    <source>
        <dbReference type="PROSITE-ProRule" id="PRU00047"/>
    </source>
</evidence>
<dbReference type="InterPro" id="IPR010666">
    <property type="entry name" value="Znf_GRF"/>
</dbReference>
<dbReference type="SUPFAM" id="SSF57756">
    <property type="entry name" value="Retrovirus zinc finger-like domains"/>
    <property type="match status" value="2"/>
</dbReference>
<keyword evidence="3" id="KW-0862">Zinc</keyword>
<feature type="region of interest" description="Disordered" evidence="5">
    <location>
        <begin position="345"/>
        <end position="367"/>
    </location>
</feature>
<dbReference type="PANTHER" id="PTHR33680">
    <property type="entry name" value="OS07G0190500 PROTEIN"/>
    <property type="match status" value="1"/>
</dbReference>
<evidence type="ECO:0000259" key="7">
    <source>
        <dbReference type="PROSITE" id="PS51999"/>
    </source>
</evidence>
<feature type="region of interest" description="Disordered" evidence="5">
    <location>
        <begin position="28"/>
        <end position="103"/>
    </location>
</feature>
<gene>
    <name evidence="8" type="primary">CNBP_0</name>
    <name evidence="8" type="ORF">g.49680</name>
</gene>
<dbReference type="SMART" id="SM00343">
    <property type="entry name" value="ZnF_C2HC"/>
    <property type="match status" value="3"/>
</dbReference>
<feature type="domain" description="GRF-type" evidence="7">
    <location>
        <begin position="152"/>
        <end position="195"/>
    </location>
</feature>
<evidence type="ECO:0000259" key="6">
    <source>
        <dbReference type="PROSITE" id="PS50158"/>
    </source>
</evidence>